<keyword evidence="4" id="KW-0539">Nucleus</keyword>
<dbReference type="PROSITE" id="PS50090">
    <property type="entry name" value="MYB_LIKE"/>
    <property type="match status" value="2"/>
</dbReference>
<dbReference type="Pfam" id="PF00249">
    <property type="entry name" value="Myb_DNA-binding"/>
    <property type="match status" value="2"/>
</dbReference>
<dbReference type="InterPro" id="IPR009057">
    <property type="entry name" value="Homeodomain-like_sf"/>
</dbReference>
<dbReference type="GO" id="GO:0042795">
    <property type="term" value="P:snRNA transcription by RNA polymerase II"/>
    <property type="evidence" value="ECO:0007669"/>
    <property type="project" value="TreeGrafter"/>
</dbReference>
<dbReference type="SMART" id="SM00717">
    <property type="entry name" value="SANT"/>
    <property type="match status" value="2"/>
</dbReference>
<dbReference type="GO" id="GO:0042796">
    <property type="term" value="P:snRNA transcription by RNA polymerase III"/>
    <property type="evidence" value="ECO:0007669"/>
    <property type="project" value="TreeGrafter"/>
</dbReference>
<evidence type="ECO:0000256" key="3">
    <source>
        <dbReference type="ARBA" id="ARBA00023163"/>
    </source>
</evidence>
<dbReference type="Gene3D" id="1.10.10.60">
    <property type="entry name" value="Homeodomain-like"/>
    <property type="match status" value="2"/>
</dbReference>
<feature type="domain" description="HTH myb-type" evidence="6">
    <location>
        <begin position="1"/>
        <end position="53"/>
    </location>
</feature>
<evidence type="ECO:0000256" key="4">
    <source>
        <dbReference type="ARBA" id="ARBA00023242"/>
    </source>
</evidence>
<dbReference type="InterPro" id="IPR001005">
    <property type="entry name" value="SANT/Myb"/>
</dbReference>
<keyword evidence="3" id="KW-0804">Transcription</keyword>
<dbReference type="PANTHER" id="PTHR46621">
    <property type="entry name" value="SNRNA-ACTIVATING PROTEIN COMPLEX SUBUNIT 4"/>
    <property type="match status" value="1"/>
</dbReference>
<keyword evidence="1" id="KW-0805">Transcription regulation</keyword>
<dbReference type="AlphaFoldDB" id="A0A6B2FWZ9"/>
<dbReference type="SUPFAM" id="SSF46689">
    <property type="entry name" value="Homeodomain-like"/>
    <property type="match status" value="2"/>
</dbReference>
<accession>A0A6B2FWZ9</accession>
<evidence type="ECO:0000313" key="7">
    <source>
        <dbReference type="EMBL" id="NDJ95742.1"/>
    </source>
</evidence>
<dbReference type="CDD" id="cd00167">
    <property type="entry name" value="SANT"/>
    <property type="match status" value="2"/>
</dbReference>
<name>A0A6B2FWZ9_MYXSQ</name>
<evidence type="ECO:0000256" key="2">
    <source>
        <dbReference type="ARBA" id="ARBA00023125"/>
    </source>
</evidence>
<keyword evidence="2" id="KW-0238">DNA-binding</keyword>
<reference evidence="7" key="1">
    <citation type="submission" date="2018-11" db="EMBL/GenBank/DDBJ databases">
        <title>Myxobolus squamalis genome and transcriptome.</title>
        <authorList>
            <person name="Yahalomi D."/>
            <person name="Atkinson S.D."/>
            <person name="Neuhof M."/>
            <person name="Chang E.S."/>
            <person name="Philippe H."/>
            <person name="Cartwright P."/>
            <person name="Bartholomew J.L."/>
            <person name="Huchon D."/>
        </authorList>
    </citation>
    <scope>NUCLEOTIDE SEQUENCE</scope>
    <source>
        <strain evidence="7">71B08</strain>
        <tissue evidence="7">Whole</tissue>
    </source>
</reference>
<evidence type="ECO:0000256" key="1">
    <source>
        <dbReference type="ARBA" id="ARBA00023015"/>
    </source>
</evidence>
<dbReference type="GO" id="GO:0001006">
    <property type="term" value="F:RNA polymerase III type 3 promoter sequence-specific DNA binding"/>
    <property type="evidence" value="ECO:0007669"/>
    <property type="project" value="TreeGrafter"/>
</dbReference>
<dbReference type="InterPro" id="IPR017930">
    <property type="entry name" value="Myb_dom"/>
</dbReference>
<evidence type="ECO:0000259" key="5">
    <source>
        <dbReference type="PROSITE" id="PS50090"/>
    </source>
</evidence>
<dbReference type="InterPro" id="IPR051575">
    <property type="entry name" value="Myb-like_DNA-bd"/>
</dbReference>
<feature type="domain" description="Myb-like" evidence="5">
    <location>
        <begin position="1"/>
        <end position="49"/>
    </location>
</feature>
<organism evidence="7">
    <name type="scientific">Myxobolus squamalis</name>
    <name type="common">Myxosporean</name>
    <dbReference type="NCBI Taxonomy" id="59785"/>
    <lineage>
        <taxon>Eukaryota</taxon>
        <taxon>Metazoa</taxon>
        <taxon>Cnidaria</taxon>
        <taxon>Myxozoa</taxon>
        <taxon>Myxosporea</taxon>
        <taxon>Bivalvulida</taxon>
        <taxon>Platysporina</taxon>
        <taxon>Myxobolidae</taxon>
        <taxon>Myxobolus</taxon>
    </lineage>
</organism>
<dbReference type="PANTHER" id="PTHR46621:SF1">
    <property type="entry name" value="SNRNA-ACTIVATING PROTEIN COMPLEX SUBUNIT 4"/>
    <property type="match status" value="1"/>
</dbReference>
<evidence type="ECO:0000259" key="6">
    <source>
        <dbReference type="PROSITE" id="PS51294"/>
    </source>
</evidence>
<dbReference type="PROSITE" id="PS51294">
    <property type="entry name" value="HTH_MYB"/>
    <property type="match status" value="2"/>
</dbReference>
<protein>
    <submittedName>
        <fullName evidence="7">Myb-related protein B (Trinotate prediction)</fullName>
    </submittedName>
</protein>
<feature type="domain" description="Myb-like" evidence="5">
    <location>
        <begin position="92"/>
        <end position="145"/>
    </location>
</feature>
<feature type="domain" description="HTH myb-type" evidence="6">
    <location>
        <begin position="92"/>
        <end position="149"/>
    </location>
</feature>
<proteinExistence type="predicted"/>
<dbReference type="GO" id="GO:0000978">
    <property type="term" value="F:RNA polymerase II cis-regulatory region sequence-specific DNA binding"/>
    <property type="evidence" value="ECO:0007669"/>
    <property type="project" value="TreeGrafter"/>
</dbReference>
<dbReference type="GO" id="GO:0019185">
    <property type="term" value="C:snRNA-activating protein complex"/>
    <property type="evidence" value="ECO:0007669"/>
    <property type="project" value="TreeGrafter"/>
</dbReference>
<sequence>MWSSTWTSDEDDILIKLVRTNGVSDWATISFNFNCKTREQCRLRFLFLTRNTSDQSMHELIDNVVSGDMTEHGFIRSIISNHSNSPKKGVKTPSRTIPRWSRQEDDKLIQGYEMLKNTRGIWSKISKSIPGRSKYSVIKRFSLLFNDENMKRLLTEVWSRRSFISNYQYGNRERPLIESLGIFAIPQIPDSHKNKLSRDFLKFDETRSHESKWILESAHPQFATQFFESYDFWLLHLIRLMNSSSVLVQSPSNESPSLIKSLDCLIKEWEMFNPHNFTQWNDWHTLVSDCLQKIKNITGLVEKLAFR</sequence>
<dbReference type="EMBL" id="GHBR01000136">
    <property type="protein sequence ID" value="NDJ95742.1"/>
    <property type="molecule type" value="Transcribed_RNA"/>
</dbReference>